<feature type="transmembrane region" description="Helical" evidence="7">
    <location>
        <begin position="486"/>
        <end position="507"/>
    </location>
</feature>
<evidence type="ECO:0000256" key="1">
    <source>
        <dbReference type="ARBA" id="ARBA00004141"/>
    </source>
</evidence>
<keyword evidence="4 7" id="KW-1133">Transmembrane helix</keyword>
<feature type="transmembrane region" description="Helical" evidence="7">
    <location>
        <begin position="424"/>
        <end position="446"/>
    </location>
</feature>
<dbReference type="Pfam" id="PF08016">
    <property type="entry name" value="PKD_channel"/>
    <property type="match status" value="2"/>
</dbReference>
<feature type="domain" description="Polycystin" evidence="9">
    <location>
        <begin position="697"/>
        <end position="772"/>
    </location>
</feature>
<feature type="transmembrane region" description="Helical" evidence="7">
    <location>
        <begin position="318"/>
        <end position="340"/>
    </location>
</feature>
<evidence type="ECO:0000256" key="2">
    <source>
        <dbReference type="ARBA" id="ARBA00007200"/>
    </source>
</evidence>
<feature type="transmembrane region" description="Helical" evidence="7">
    <location>
        <begin position="284"/>
        <end position="306"/>
    </location>
</feature>
<protein>
    <submittedName>
        <fullName evidence="10">Uncharacterized protein</fullName>
    </submittedName>
</protein>
<dbReference type="InterPro" id="IPR013122">
    <property type="entry name" value="PKD1_2_channel"/>
</dbReference>
<dbReference type="EMBL" id="CAUJNA010003306">
    <property type="protein sequence ID" value="CAJ1398645.1"/>
    <property type="molecule type" value="Genomic_DNA"/>
</dbReference>
<evidence type="ECO:0000256" key="4">
    <source>
        <dbReference type="ARBA" id="ARBA00022989"/>
    </source>
</evidence>
<comment type="caution">
    <text evidence="10">The sequence shown here is derived from an EMBL/GenBank/DDBJ whole genome shotgun (WGS) entry which is preliminary data.</text>
</comment>
<evidence type="ECO:0000313" key="11">
    <source>
        <dbReference type="Proteomes" id="UP001178507"/>
    </source>
</evidence>
<feature type="transmembrane region" description="Helical" evidence="7">
    <location>
        <begin position="1039"/>
        <end position="1059"/>
    </location>
</feature>
<dbReference type="InterPro" id="IPR051223">
    <property type="entry name" value="Polycystin"/>
</dbReference>
<name>A0AA36N4P5_9DINO</name>
<evidence type="ECO:0000259" key="8">
    <source>
        <dbReference type="Pfam" id="PF08016"/>
    </source>
</evidence>
<proteinExistence type="inferred from homology"/>
<dbReference type="PANTHER" id="PTHR10877:SF183">
    <property type="entry name" value="AT14535P-RELATED"/>
    <property type="match status" value="1"/>
</dbReference>
<comment type="similarity">
    <text evidence="2">Belongs to the polycystin family.</text>
</comment>
<gene>
    <name evidence="10" type="ORF">EVOR1521_LOCUS22382</name>
</gene>
<feature type="region of interest" description="Disordered" evidence="6">
    <location>
        <begin position="23"/>
        <end position="55"/>
    </location>
</feature>
<evidence type="ECO:0000313" key="10">
    <source>
        <dbReference type="EMBL" id="CAJ1398645.1"/>
    </source>
</evidence>
<sequence>MEPPDDCEFEKVTSIKVSATVNFEDEDEPLAHENRQKGSRRSRSSRRTTNSRDRQSEAGIGFVPAKLVSQSLPRGMLCINLVILCMLWCAFVAAQAAHQDVPANFEIREAFRNIHDGGLLLSPTEVRNFEDFYAWMRQAYLPSLLEAPPGKRPGLVAGKFRLVGGVRLQHRQRKLISCIHRGRLADLYNHTCLAPAEETSDESDTFWLDVNLNSSLEHVQRLEDSRWLNHTTSQVGVQAFYFNAKANIFVLTAINFRLRETGAWQVRDDLWTIPVNLYGPGGSAAAADITVLVIFVMFVCGEAWQFRHAYQAAFIKPYLFSVFRFAMVLVVFGAVSFFIASVSLDAAINRLVGKLQNLVGMEAPYRTLDEIHELAMNIALQDRWMQWLNFWYMMMLLVKCGEDLPVSPRLMVFVHTLREASGSIFYFVIFFFIVFSNFAMGAHFLFGHILYEWSADALPFVSTFRVLMGDFDFMAMYAIAPVSSMIWFSLFAVFVYLILVNLFISIVSESYYTVYNSVMLTNEEDVIQKYASNISSSISSALSRPRMLSYASFVAPLKKLHKWMIEPAGELYLRNDYFFEEEEPQEAEGEQENAPARDPSAMVTGAAAVQHSARNTGASNSLPARSSGPAMPASLLCCTGNVLVTFCVWAAFVWSQVVHHSTSETYEARKTFVNLQSRAGVSSIAGKGNKVAVSQNQIQNFGSFYSWIRETMLPALFNEGPYGRSLIAGKARVIGGVRLRQICHAPAACPDTRDFLVELYNETCYADKAETKTYWLDNSHSLEVALEHLHHLEETEWLSMATNSFAAEAFYYNGQTRSFLITSAMWHVKDTGLWRLQNTLGAFPDDMYSSDNWISVADSFCIVSLVLFAVTEIVLLRFAAKAGVLKKHLLSVNRLAAFFTLLGGAIYVAYYFHLGSVVASIGDKLEDLPSIANSTAYLPGESHKGDWLDRHQTLDDIHEIAARVAMEHRAMQWLGFWFMMVLLLKLGDGLILSPRLMIYINTLHDASGSLFYFFLVFFFVFANFAVGAHFLFGHILYEWSHLVISFASAFRVLLGDFEFMAMYSIAPMSAIIWFTLFTIFVYLVLLNLFIAIISDSYFRVYHATLKMDEEDLLEMMAQKTTQLSNPTEVASRQPKSSAWWLSGLVALWLGDP</sequence>
<accession>A0AA36N4P5</accession>
<dbReference type="InterPro" id="IPR046791">
    <property type="entry name" value="Polycystin_dom"/>
</dbReference>
<evidence type="ECO:0000259" key="9">
    <source>
        <dbReference type="Pfam" id="PF20519"/>
    </source>
</evidence>
<dbReference type="Pfam" id="PF20519">
    <property type="entry name" value="Polycystin_dom"/>
    <property type="match status" value="1"/>
</dbReference>
<keyword evidence="11" id="KW-1185">Reference proteome</keyword>
<dbReference type="Proteomes" id="UP001178507">
    <property type="component" value="Unassembled WGS sequence"/>
</dbReference>
<keyword evidence="3 7" id="KW-0812">Transmembrane</keyword>
<feature type="transmembrane region" description="Helical" evidence="7">
    <location>
        <begin position="892"/>
        <end position="912"/>
    </location>
</feature>
<feature type="transmembrane region" description="Helical" evidence="7">
    <location>
        <begin position="976"/>
        <end position="998"/>
    </location>
</feature>
<dbReference type="AlphaFoldDB" id="A0AA36N4P5"/>
<evidence type="ECO:0000256" key="3">
    <source>
        <dbReference type="ARBA" id="ARBA00022692"/>
    </source>
</evidence>
<feature type="transmembrane region" description="Helical" evidence="7">
    <location>
        <begin position="1010"/>
        <end position="1033"/>
    </location>
</feature>
<reference evidence="10" key="1">
    <citation type="submission" date="2023-08" db="EMBL/GenBank/DDBJ databases">
        <authorList>
            <person name="Chen Y."/>
            <person name="Shah S."/>
            <person name="Dougan E. K."/>
            <person name="Thang M."/>
            <person name="Chan C."/>
        </authorList>
    </citation>
    <scope>NUCLEOTIDE SEQUENCE</scope>
</reference>
<feature type="transmembrane region" description="Helical" evidence="7">
    <location>
        <begin position="76"/>
        <end position="97"/>
    </location>
</feature>
<feature type="compositionally biased region" description="Basic residues" evidence="6">
    <location>
        <begin position="37"/>
        <end position="46"/>
    </location>
</feature>
<dbReference type="GO" id="GO:0016020">
    <property type="term" value="C:membrane"/>
    <property type="evidence" value="ECO:0007669"/>
    <property type="project" value="UniProtKB-SubCell"/>
</dbReference>
<comment type="subcellular location">
    <subcellularLocation>
        <location evidence="1">Membrane</location>
        <topology evidence="1">Multi-pass membrane protein</topology>
    </subcellularLocation>
</comment>
<evidence type="ECO:0000256" key="6">
    <source>
        <dbReference type="SAM" id="MobiDB-lite"/>
    </source>
</evidence>
<keyword evidence="5 7" id="KW-0472">Membrane</keyword>
<evidence type="ECO:0000256" key="7">
    <source>
        <dbReference type="SAM" id="Phobius"/>
    </source>
</evidence>
<feature type="transmembrane region" description="Helical" evidence="7">
    <location>
        <begin position="853"/>
        <end position="880"/>
    </location>
</feature>
<feature type="domain" description="Polycystin cation channel PKD1/PKD2" evidence="8">
    <location>
        <begin position="291"/>
        <end position="514"/>
    </location>
</feature>
<evidence type="ECO:0000256" key="5">
    <source>
        <dbReference type="ARBA" id="ARBA00023136"/>
    </source>
</evidence>
<feature type="domain" description="Polycystin cation channel PKD1/PKD2" evidence="8">
    <location>
        <begin position="978"/>
        <end position="1098"/>
    </location>
</feature>
<feature type="transmembrane region" description="Helical" evidence="7">
    <location>
        <begin position="1071"/>
        <end position="1093"/>
    </location>
</feature>
<dbReference type="Gene3D" id="1.10.287.70">
    <property type="match status" value="1"/>
</dbReference>
<dbReference type="PANTHER" id="PTHR10877">
    <property type="entry name" value="POLYCYSTIN FAMILY MEMBER"/>
    <property type="match status" value="1"/>
</dbReference>
<organism evidence="10 11">
    <name type="scientific">Effrenium voratum</name>
    <dbReference type="NCBI Taxonomy" id="2562239"/>
    <lineage>
        <taxon>Eukaryota</taxon>
        <taxon>Sar</taxon>
        <taxon>Alveolata</taxon>
        <taxon>Dinophyceae</taxon>
        <taxon>Suessiales</taxon>
        <taxon>Symbiodiniaceae</taxon>
        <taxon>Effrenium</taxon>
    </lineage>
</organism>